<evidence type="ECO:0000313" key="8">
    <source>
        <dbReference type="WBParaSite" id="L893_g5057.t1"/>
    </source>
</evidence>
<proteinExistence type="inferred from homology"/>
<reference evidence="8" key="1">
    <citation type="submission" date="2016-11" db="UniProtKB">
        <authorList>
            <consortium name="WormBaseParasite"/>
        </authorList>
    </citation>
    <scope>IDENTIFICATION</scope>
</reference>
<dbReference type="Proteomes" id="UP000095287">
    <property type="component" value="Unplaced"/>
</dbReference>
<keyword evidence="7" id="KW-1185">Reference proteome</keyword>
<feature type="region of interest" description="Disordered" evidence="6">
    <location>
        <begin position="130"/>
        <end position="164"/>
    </location>
</feature>
<dbReference type="AlphaFoldDB" id="A0A1I8AEZ3"/>
<evidence type="ECO:0000313" key="7">
    <source>
        <dbReference type="Proteomes" id="UP000095287"/>
    </source>
</evidence>
<dbReference type="Pfam" id="PF15630">
    <property type="entry name" value="CENP-S"/>
    <property type="match status" value="1"/>
</dbReference>
<evidence type="ECO:0000256" key="1">
    <source>
        <dbReference type="ARBA" id="ARBA00006612"/>
    </source>
</evidence>
<dbReference type="PANTHER" id="PTHR22980">
    <property type="entry name" value="CORTISTATIN"/>
    <property type="match status" value="1"/>
</dbReference>
<dbReference type="PANTHER" id="PTHR22980:SF0">
    <property type="entry name" value="CENTROMERE PROTEIN S"/>
    <property type="match status" value="1"/>
</dbReference>
<dbReference type="GO" id="GO:0046982">
    <property type="term" value="F:protein heterodimerization activity"/>
    <property type="evidence" value="ECO:0007669"/>
    <property type="project" value="InterPro"/>
</dbReference>
<dbReference type="GO" id="GO:0003682">
    <property type="term" value="F:chromatin binding"/>
    <property type="evidence" value="ECO:0007669"/>
    <property type="project" value="TreeGrafter"/>
</dbReference>
<feature type="compositionally biased region" description="Low complexity" evidence="6">
    <location>
        <begin position="145"/>
        <end position="161"/>
    </location>
</feature>
<feature type="compositionally biased region" description="Acidic residues" evidence="6">
    <location>
        <begin position="244"/>
        <end position="260"/>
    </location>
</feature>
<keyword evidence="4" id="KW-0238">DNA-binding</keyword>
<evidence type="ECO:0000256" key="4">
    <source>
        <dbReference type="ARBA" id="ARBA00023125"/>
    </source>
</evidence>
<name>A0A1I8AEZ3_9BILA</name>
<evidence type="ECO:0000256" key="6">
    <source>
        <dbReference type="SAM" id="MobiDB-lite"/>
    </source>
</evidence>
<feature type="region of interest" description="Disordered" evidence="6">
    <location>
        <begin position="1"/>
        <end position="31"/>
    </location>
</feature>
<feature type="compositionally biased region" description="Basic and acidic residues" evidence="6">
    <location>
        <begin position="22"/>
        <end position="31"/>
    </location>
</feature>
<evidence type="ECO:0000256" key="5">
    <source>
        <dbReference type="ARBA" id="ARBA00023204"/>
    </source>
</evidence>
<dbReference type="WBParaSite" id="L893_g5057.t1">
    <property type="protein sequence ID" value="L893_g5057.t1"/>
    <property type="gene ID" value="L893_g5057"/>
</dbReference>
<sequence>MADNEEPIKKKRKYTRKVTTTGKKEPEKEAFSDLKNLPSIVLDTSRAVSDEVAKDAGDKRGKTVTYSEELITTVSDLFTSAVSEAWATDLSLFAKQRHAKRSVINPDDVALLFRRNRGLLEYISSTSDKRACARPAAEGNMPDGSISSPRYSSNTPSSSRHTSPEVVVLEEATVPPLGNTSEATPLQESVQSISTVENTLGQVAPQHDTESSNAKTEESVQLTKVCKITSPEANPTNVGAPDGCESDDSFYNDDDTWLVS</sequence>
<accession>A0A1I8AEZ3</accession>
<dbReference type="InterPro" id="IPR029003">
    <property type="entry name" value="CENP-S/Mhf1"/>
</dbReference>
<comment type="similarity">
    <text evidence="1">Belongs to the TAF9 family. CENP-S/MHF1 subfamily.</text>
</comment>
<dbReference type="GO" id="GO:0031297">
    <property type="term" value="P:replication fork processing"/>
    <property type="evidence" value="ECO:0007669"/>
    <property type="project" value="TreeGrafter"/>
</dbReference>
<dbReference type="CDD" id="cd22919">
    <property type="entry name" value="HFD_CENP-S"/>
    <property type="match status" value="1"/>
</dbReference>
<protein>
    <recommendedName>
        <fullName evidence="2">Centromere protein S</fullName>
    </recommendedName>
</protein>
<evidence type="ECO:0000256" key="3">
    <source>
        <dbReference type="ARBA" id="ARBA00022763"/>
    </source>
</evidence>
<organism evidence="7 8">
    <name type="scientific">Steinernema glaseri</name>
    <dbReference type="NCBI Taxonomy" id="37863"/>
    <lineage>
        <taxon>Eukaryota</taxon>
        <taxon>Metazoa</taxon>
        <taxon>Ecdysozoa</taxon>
        <taxon>Nematoda</taxon>
        <taxon>Chromadorea</taxon>
        <taxon>Rhabditida</taxon>
        <taxon>Tylenchina</taxon>
        <taxon>Panagrolaimomorpha</taxon>
        <taxon>Strongyloidoidea</taxon>
        <taxon>Steinernematidae</taxon>
        <taxon>Steinernema</taxon>
    </lineage>
</organism>
<dbReference type="GO" id="GO:0003677">
    <property type="term" value="F:DNA binding"/>
    <property type="evidence" value="ECO:0007669"/>
    <property type="project" value="UniProtKB-KW"/>
</dbReference>
<keyword evidence="5" id="KW-0234">DNA repair</keyword>
<evidence type="ECO:0000256" key="2">
    <source>
        <dbReference type="ARBA" id="ARBA00016400"/>
    </source>
</evidence>
<dbReference type="GO" id="GO:0071821">
    <property type="term" value="C:FANCM-MHF complex"/>
    <property type="evidence" value="ECO:0007669"/>
    <property type="project" value="InterPro"/>
</dbReference>
<feature type="region of interest" description="Disordered" evidence="6">
    <location>
        <begin position="229"/>
        <end position="260"/>
    </location>
</feature>
<keyword evidence="3" id="KW-0227">DNA damage</keyword>
<dbReference type="InterPro" id="IPR009072">
    <property type="entry name" value="Histone-fold"/>
</dbReference>
<dbReference type="GO" id="GO:0000712">
    <property type="term" value="P:resolution of meiotic recombination intermediates"/>
    <property type="evidence" value="ECO:0007669"/>
    <property type="project" value="TreeGrafter"/>
</dbReference>
<dbReference type="GO" id="GO:0006281">
    <property type="term" value="P:DNA repair"/>
    <property type="evidence" value="ECO:0007669"/>
    <property type="project" value="UniProtKB-KW"/>
</dbReference>
<dbReference type="Gene3D" id="1.10.20.10">
    <property type="entry name" value="Histone, subunit A"/>
    <property type="match status" value="1"/>
</dbReference>